<keyword evidence="3" id="KW-1185">Reference proteome</keyword>
<feature type="region of interest" description="Disordered" evidence="1">
    <location>
        <begin position="43"/>
        <end position="193"/>
    </location>
</feature>
<organism evidence="2 3">
    <name type="scientific">Colocasia esculenta</name>
    <name type="common">Wild taro</name>
    <name type="synonym">Arum esculentum</name>
    <dbReference type="NCBI Taxonomy" id="4460"/>
    <lineage>
        <taxon>Eukaryota</taxon>
        <taxon>Viridiplantae</taxon>
        <taxon>Streptophyta</taxon>
        <taxon>Embryophyta</taxon>
        <taxon>Tracheophyta</taxon>
        <taxon>Spermatophyta</taxon>
        <taxon>Magnoliopsida</taxon>
        <taxon>Liliopsida</taxon>
        <taxon>Araceae</taxon>
        <taxon>Aroideae</taxon>
        <taxon>Colocasieae</taxon>
        <taxon>Colocasia</taxon>
    </lineage>
</organism>
<dbReference type="PANTHER" id="PTHR12999:SF17">
    <property type="entry name" value="ZINC FINGER RAN-BINDING DOMAIN-CONTAINING PROTEIN 2"/>
    <property type="match status" value="1"/>
</dbReference>
<feature type="compositionally biased region" description="Basic and acidic residues" evidence="1">
    <location>
        <begin position="108"/>
        <end position="193"/>
    </location>
</feature>
<dbReference type="EMBL" id="NMUH01007309">
    <property type="protein sequence ID" value="MQM17036.1"/>
    <property type="molecule type" value="Genomic_DNA"/>
</dbReference>
<evidence type="ECO:0000313" key="2">
    <source>
        <dbReference type="EMBL" id="MQM17036.1"/>
    </source>
</evidence>
<dbReference type="AlphaFoldDB" id="A0A843XCJ3"/>
<protein>
    <submittedName>
        <fullName evidence="2">Uncharacterized protein</fullName>
    </submittedName>
</protein>
<dbReference type="PANTHER" id="PTHR12999">
    <property type="entry name" value="ZINC FINGER RAN-BINDING DOMAIN-CONTAINING PROTEIN 2 ZRANB2-RELATED"/>
    <property type="match status" value="1"/>
</dbReference>
<evidence type="ECO:0000313" key="3">
    <source>
        <dbReference type="Proteomes" id="UP000652761"/>
    </source>
</evidence>
<evidence type="ECO:0000256" key="1">
    <source>
        <dbReference type="SAM" id="MobiDB-lite"/>
    </source>
</evidence>
<name>A0A843XCJ3_COLES</name>
<comment type="caution">
    <text evidence="2">The sequence shown here is derived from an EMBL/GenBank/DDBJ whole genome shotgun (WGS) entry which is preliminary data.</text>
</comment>
<gene>
    <name evidence="2" type="ORF">Taro_050002</name>
</gene>
<dbReference type="Proteomes" id="UP000652761">
    <property type="component" value="Unassembled WGS sequence"/>
</dbReference>
<accession>A0A843XCJ3</accession>
<dbReference type="OrthoDB" id="76445at2759"/>
<reference evidence="2" key="1">
    <citation type="submission" date="2017-07" db="EMBL/GenBank/DDBJ databases">
        <title>Taro Niue Genome Assembly and Annotation.</title>
        <authorList>
            <person name="Atibalentja N."/>
            <person name="Keating K."/>
            <person name="Fields C.J."/>
        </authorList>
    </citation>
    <scope>NUCLEOTIDE SEQUENCE</scope>
    <source>
        <strain evidence="2">Niue_2</strain>
        <tissue evidence="2">Leaf</tissue>
    </source>
</reference>
<sequence>MHSHAHSFQNVLIMVRVGIDKCSSDYDHYVILSHASVSLQLGGRGGGYKELDEEEIEETRRRRREAEEDDGEMYDEFGNLKKKFRAKMQQIDNGSTLPGSGRAGWEVELGRDSKERGKERVRDHSSRESSKSRDRDGHLHERERRRSQSRERDRDYYEKERSRDKDRDKDRERVQDYERGREYRRDRDRHRDW</sequence>
<proteinExistence type="predicted"/>